<dbReference type="RefSeq" id="WP_096360173.1">
    <property type="nucleotide sequence ID" value="NZ_AP014879.1"/>
</dbReference>
<reference evidence="1 2" key="1">
    <citation type="submission" date="2015-05" db="EMBL/GenBank/DDBJ databases">
        <title>Complete genome sequence of a sulfur-oxidizing gammaproteobacterium strain HA5.</title>
        <authorList>
            <person name="Miura A."/>
            <person name="Kojima H."/>
            <person name="Fukui M."/>
        </authorList>
    </citation>
    <scope>NUCLEOTIDE SEQUENCE [LARGE SCALE GENOMIC DNA]</scope>
    <source>
        <strain evidence="1 2">HA5</strain>
    </source>
</reference>
<proteinExistence type="predicted"/>
<organism evidence="1 2">
    <name type="scientific">Sulfuricaulis limicola</name>
    <dbReference type="NCBI Taxonomy" id="1620215"/>
    <lineage>
        <taxon>Bacteria</taxon>
        <taxon>Pseudomonadati</taxon>
        <taxon>Pseudomonadota</taxon>
        <taxon>Gammaproteobacteria</taxon>
        <taxon>Acidiferrobacterales</taxon>
        <taxon>Acidiferrobacteraceae</taxon>
        <taxon>Sulfuricaulis</taxon>
    </lineage>
</organism>
<evidence type="ECO:0000313" key="1">
    <source>
        <dbReference type="EMBL" id="BAV33297.1"/>
    </source>
</evidence>
<accession>A0A1B4XEQ9</accession>
<dbReference type="OrthoDB" id="1523614at2"/>
<dbReference type="EMBL" id="AP014879">
    <property type="protein sequence ID" value="BAV33297.1"/>
    <property type="molecule type" value="Genomic_DNA"/>
</dbReference>
<dbReference type="KEGG" id="slim:SCL_0981"/>
<dbReference type="InParanoid" id="A0A1B4XEQ9"/>
<name>A0A1B4XEQ9_9GAMM</name>
<dbReference type="Proteomes" id="UP000243180">
    <property type="component" value="Chromosome"/>
</dbReference>
<evidence type="ECO:0000313" key="2">
    <source>
        <dbReference type="Proteomes" id="UP000243180"/>
    </source>
</evidence>
<keyword evidence="2" id="KW-1185">Reference proteome</keyword>
<sequence length="202" mass="22143">MDNAVALVQAYLQVNGYFTVTEYPVLEAARHGIETATDLDVLAYRFPGAGRLLPAKTGGPERWMTTIDPALGCPADQVDMMIGEVKEGRAELNRAARDPQVLRAVLVSFGCCAEQHVAPVVERLLRNGVASLPSGHQVRLAAFGSTVEAGSHGYHAMELGHVVKFLQQYLRDYWDVLRHAQFKHPAFGFLMTLEKAARGGNR</sequence>
<protein>
    <submittedName>
        <fullName evidence="1">Uncharacterized protein</fullName>
    </submittedName>
</protein>
<gene>
    <name evidence="1" type="ORF">SCL_0981</name>
</gene>
<dbReference type="AlphaFoldDB" id="A0A1B4XEQ9"/>